<evidence type="ECO:0000313" key="17">
    <source>
        <dbReference type="Proteomes" id="UP000235965"/>
    </source>
</evidence>
<evidence type="ECO:0000256" key="1">
    <source>
        <dbReference type="ARBA" id="ARBA00004123"/>
    </source>
</evidence>
<evidence type="ECO:0000256" key="6">
    <source>
        <dbReference type="ARBA" id="ARBA00022833"/>
    </source>
</evidence>
<feature type="domain" description="C2H2-type" evidence="14">
    <location>
        <begin position="456"/>
        <end position="483"/>
    </location>
</feature>
<evidence type="ECO:0000256" key="3">
    <source>
        <dbReference type="ARBA" id="ARBA00022723"/>
    </source>
</evidence>
<dbReference type="InterPro" id="IPR050758">
    <property type="entry name" value="Znf_C2H2-type"/>
</dbReference>
<dbReference type="InterPro" id="IPR013087">
    <property type="entry name" value="Znf_C2H2_type"/>
</dbReference>
<feature type="compositionally biased region" description="Basic and acidic residues" evidence="13">
    <location>
        <begin position="181"/>
        <end position="190"/>
    </location>
</feature>
<feature type="domain" description="ZAD" evidence="15">
    <location>
        <begin position="5"/>
        <end position="80"/>
    </location>
</feature>
<dbReference type="InterPro" id="IPR012934">
    <property type="entry name" value="Znf_AD"/>
</dbReference>
<name>A0A2J7PRS9_9NEOP</name>
<feature type="domain" description="C2H2-type" evidence="14">
    <location>
        <begin position="341"/>
        <end position="368"/>
    </location>
</feature>
<evidence type="ECO:0000259" key="14">
    <source>
        <dbReference type="PROSITE" id="PS50157"/>
    </source>
</evidence>
<protein>
    <submittedName>
        <fullName evidence="16">Uncharacterized protein</fullName>
    </submittedName>
</protein>
<evidence type="ECO:0000256" key="7">
    <source>
        <dbReference type="ARBA" id="ARBA00023015"/>
    </source>
</evidence>
<dbReference type="PROSITE" id="PS00028">
    <property type="entry name" value="ZINC_FINGER_C2H2_1"/>
    <property type="match status" value="10"/>
</dbReference>
<dbReference type="InParanoid" id="A0A2J7PRS9"/>
<evidence type="ECO:0000259" key="15">
    <source>
        <dbReference type="PROSITE" id="PS51915"/>
    </source>
</evidence>
<evidence type="ECO:0000256" key="5">
    <source>
        <dbReference type="ARBA" id="ARBA00022771"/>
    </source>
</evidence>
<evidence type="ECO:0000256" key="9">
    <source>
        <dbReference type="ARBA" id="ARBA00023163"/>
    </source>
</evidence>
<reference evidence="16 17" key="1">
    <citation type="submission" date="2017-12" db="EMBL/GenBank/DDBJ databases">
        <title>Hemimetabolous genomes reveal molecular basis of termite eusociality.</title>
        <authorList>
            <person name="Harrison M.C."/>
            <person name="Jongepier E."/>
            <person name="Robertson H.M."/>
            <person name="Arning N."/>
            <person name="Bitard-Feildel T."/>
            <person name="Chao H."/>
            <person name="Childers C.P."/>
            <person name="Dinh H."/>
            <person name="Doddapaneni H."/>
            <person name="Dugan S."/>
            <person name="Gowin J."/>
            <person name="Greiner C."/>
            <person name="Han Y."/>
            <person name="Hu H."/>
            <person name="Hughes D.S.T."/>
            <person name="Huylmans A.-K."/>
            <person name="Kemena C."/>
            <person name="Kremer L.P.M."/>
            <person name="Lee S.L."/>
            <person name="Lopez-Ezquerra A."/>
            <person name="Mallet L."/>
            <person name="Monroy-Kuhn J.M."/>
            <person name="Moser A."/>
            <person name="Murali S.C."/>
            <person name="Muzny D.M."/>
            <person name="Otani S."/>
            <person name="Piulachs M.-D."/>
            <person name="Poelchau M."/>
            <person name="Qu J."/>
            <person name="Schaub F."/>
            <person name="Wada-Katsumata A."/>
            <person name="Worley K.C."/>
            <person name="Xie Q."/>
            <person name="Ylla G."/>
            <person name="Poulsen M."/>
            <person name="Gibbs R.A."/>
            <person name="Schal C."/>
            <person name="Richards S."/>
            <person name="Belles X."/>
            <person name="Korb J."/>
            <person name="Bornberg-Bauer E."/>
        </authorList>
    </citation>
    <scope>NUCLEOTIDE SEQUENCE [LARGE SCALE GENOMIC DNA]</scope>
    <source>
        <tissue evidence="16">Whole body</tissue>
    </source>
</reference>
<organism evidence="16 17">
    <name type="scientific">Cryptotermes secundus</name>
    <dbReference type="NCBI Taxonomy" id="105785"/>
    <lineage>
        <taxon>Eukaryota</taxon>
        <taxon>Metazoa</taxon>
        <taxon>Ecdysozoa</taxon>
        <taxon>Arthropoda</taxon>
        <taxon>Hexapoda</taxon>
        <taxon>Insecta</taxon>
        <taxon>Pterygota</taxon>
        <taxon>Neoptera</taxon>
        <taxon>Polyneoptera</taxon>
        <taxon>Dictyoptera</taxon>
        <taxon>Blattodea</taxon>
        <taxon>Blattoidea</taxon>
        <taxon>Termitoidae</taxon>
        <taxon>Kalotermitidae</taxon>
        <taxon>Cryptotermitinae</taxon>
        <taxon>Cryptotermes</taxon>
    </lineage>
</organism>
<accession>A0A2J7PRS9</accession>
<dbReference type="Gene3D" id="3.40.1800.20">
    <property type="match status" value="1"/>
</dbReference>
<dbReference type="Proteomes" id="UP000235965">
    <property type="component" value="Unassembled WGS sequence"/>
</dbReference>
<feature type="binding site" evidence="12">
    <location>
        <position position="7"/>
    </location>
    <ligand>
        <name>Zn(2+)</name>
        <dbReference type="ChEBI" id="CHEBI:29105"/>
    </ligand>
</feature>
<feature type="domain" description="C2H2-type" evidence="14">
    <location>
        <begin position="313"/>
        <end position="340"/>
    </location>
</feature>
<dbReference type="FunFam" id="3.30.160.60:FF:000624">
    <property type="entry name" value="zinc finger protein 697"/>
    <property type="match status" value="1"/>
</dbReference>
<dbReference type="InterPro" id="IPR036236">
    <property type="entry name" value="Znf_C2H2_sf"/>
</dbReference>
<comment type="similarity">
    <text evidence="2">Belongs to the krueppel C2H2-type zinc-finger protein family.</text>
</comment>
<dbReference type="SMART" id="SM00355">
    <property type="entry name" value="ZnF_C2H2"/>
    <property type="match status" value="10"/>
</dbReference>
<feature type="binding site" evidence="12">
    <location>
        <position position="53"/>
    </location>
    <ligand>
        <name>Zn(2+)</name>
        <dbReference type="ChEBI" id="CHEBI:29105"/>
    </ligand>
</feature>
<dbReference type="EMBL" id="NEVH01021953">
    <property type="protein sequence ID" value="PNF19029.1"/>
    <property type="molecule type" value="Genomic_DNA"/>
</dbReference>
<dbReference type="GO" id="GO:0008270">
    <property type="term" value="F:zinc ion binding"/>
    <property type="evidence" value="ECO:0007669"/>
    <property type="project" value="UniProtKB-UniRule"/>
</dbReference>
<feature type="domain" description="C2H2-type" evidence="14">
    <location>
        <begin position="484"/>
        <end position="511"/>
    </location>
</feature>
<evidence type="ECO:0000256" key="11">
    <source>
        <dbReference type="PROSITE-ProRule" id="PRU00042"/>
    </source>
</evidence>
<feature type="region of interest" description="Disordered" evidence="13">
    <location>
        <begin position="91"/>
        <end position="277"/>
    </location>
</feature>
<keyword evidence="4" id="KW-0677">Repeat</keyword>
<dbReference type="PANTHER" id="PTHR23234:SF10">
    <property type="entry name" value="RIKEN CDNA 6720489N17 GENE-RELATED"/>
    <property type="match status" value="1"/>
</dbReference>
<dbReference type="PANTHER" id="PTHR23234">
    <property type="entry name" value="ZNF44 PROTEIN"/>
    <property type="match status" value="1"/>
</dbReference>
<evidence type="ECO:0000256" key="4">
    <source>
        <dbReference type="ARBA" id="ARBA00022737"/>
    </source>
</evidence>
<evidence type="ECO:0000256" key="12">
    <source>
        <dbReference type="PROSITE-ProRule" id="PRU01263"/>
    </source>
</evidence>
<feature type="domain" description="C2H2-type" evidence="14">
    <location>
        <begin position="540"/>
        <end position="571"/>
    </location>
</feature>
<dbReference type="OrthoDB" id="40579at2759"/>
<dbReference type="Pfam" id="PF07776">
    <property type="entry name" value="zf-AD"/>
    <property type="match status" value="1"/>
</dbReference>
<dbReference type="FunFam" id="3.30.160.60:FF:000145">
    <property type="entry name" value="Zinc finger protein 574"/>
    <property type="match status" value="1"/>
</dbReference>
<dbReference type="SUPFAM" id="SSF57667">
    <property type="entry name" value="beta-beta-alpha zinc fingers"/>
    <property type="match status" value="5"/>
</dbReference>
<keyword evidence="8" id="KW-0238">DNA-binding</keyword>
<gene>
    <name evidence="16" type="ORF">B7P43_G11806</name>
</gene>
<keyword evidence="6 12" id="KW-0862">Zinc</keyword>
<feature type="domain" description="C2H2-type" evidence="14">
    <location>
        <begin position="369"/>
        <end position="396"/>
    </location>
</feature>
<feature type="domain" description="C2H2-type" evidence="14">
    <location>
        <begin position="428"/>
        <end position="455"/>
    </location>
</feature>
<feature type="domain" description="C2H2-type" evidence="14">
    <location>
        <begin position="512"/>
        <end position="539"/>
    </location>
</feature>
<keyword evidence="17" id="KW-1185">Reference proteome</keyword>
<sequence>MGAVNLCRLCAVNKDNFVGIYDEEGHKLSLETKITKCLQIELYPKDPLPKTVCLDCCAKLDQCSDFFEITSQAQVTLHMIFPGTKKEEELDVEEHKPECVQEPDHDSSSFLEEERSVDPGPPVLVECVLSDTQGANGEHKGDASGDSESSPVLSSRRKRRVPVRCAQKHQKQQEQLQQDQQEQHIKEKQRPRPGRPPTSRKTRRGRSKTAEPDSKQEQQQQEEQLKQEQQQTQEQEVKPDLEELEHQQGEQHVQEQEEDKEQEHQQDDSSSARKRRDGWEKYPWMCTDCSQELPSMQALRTHHVTDHNQAPRFMCAQCSKVYTKYYGFVSHVRRHRNHMKFCCEECGKCFSNKKVLESHRATHSDARPFVCSECGKTFRQQSALYVHNRSHQPDDVKNKYPCDQCDKRFSTKPNLVTHKRIHTGIRNFTCDQCGKSFIQKGNLDAHLLTHSSDKPHSCPICNKGFKTPLQLRKHQTVHTGAKPHQCDVCGRQFRERGTLREHHRIHTGAMPFTCEFCGKSFRFKGILTTHRRQHTGERPYSCLECQHHFTNWPNYNKHMKRRHGINTSHQPDPNKIAAAAAAAAAEAAAAVANNTSIPSVVSATMATHNIFVNQGTNPGHDEQHLMNRSDRGMQFYNPAPAPPYTAAPISAGTMFGFCNIPQLQQGIDTSTIEMLHSVQQR</sequence>
<feature type="compositionally biased region" description="Basic and acidic residues" evidence="13">
    <location>
        <begin position="235"/>
        <end position="271"/>
    </location>
</feature>
<dbReference type="Pfam" id="PF00096">
    <property type="entry name" value="zf-C2H2"/>
    <property type="match status" value="7"/>
</dbReference>
<feature type="compositionally biased region" description="Basic residues" evidence="13">
    <location>
        <begin position="155"/>
        <end position="170"/>
    </location>
</feature>
<feature type="compositionally biased region" description="Basic and acidic residues" evidence="13">
    <location>
        <begin position="91"/>
        <end position="117"/>
    </location>
</feature>
<keyword evidence="7" id="KW-0805">Transcription regulation</keyword>
<proteinExistence type="inferred from homology"/>
<feature type="domain" description="C2H2-type" evidence="14">
    <location>
        <begin position="400"/>
        <end position="427"/>
    </location>
</feature>
<comment type="subcellular location">
    <subcellularLocation>
        <location evidence="1">Nucleus</location>
    </subcellularLocation>
</comment>
<feature type="binding site" evidence="12">
    <location>
        <position position="56"/>
    </location>
    <ligand>
        <name>Zn(2+)</name>
        <dbReference type="ChEBI" id="CHEBI:29105"/>
    </ligand>
</feature>
<keyword evidence="5 11" id="KW-0863">Zinc-finger</keyword>
<feature type="compositionally biased region" description="Basic residues" evidence="13">
    <location>
        <begin position="191"/>
        <end position="207"/>
    </location>
</feature>
<dbReference type="FunFam" id="3.30.160.60:FF:000322">
    <property type="entry name" value="GDNF-inducible zinc finger protein 1"/>
    <property type="match status" value="2"/>
</dbReference>
<keyword evidence="3 12" id="KW-0479">Metal-binding</keyword>
<dbReference type="GO" id="GO:0005634">
    <property type="term" value="C:nucleus"/>
    <property type="evidence" value="ECO:0007669"/>
    <property type="project" value="UniProtKB-SubCell"/>
</dbReference>
<feature type="binding site" evidence="12">
    <location>
        <position position="10"/>
    </location>
    <ligand>
        <name>Zn(2+)</name>
        <dbReference type="ChEBI" id="CHEBI:29105"/>
    </ligand>
</feature>
<dbReference type="SUPFAM" id="SSF57716">
    <property type="entry name" value="Glucocorticoid receptor-like (DNA-binding domain)"/>
    <property type="match status" value="1"/>
</dbReference>
<dbReference type="FunFam" id="3.30.160.60:FF:000030">
    <property type="entry name" value="Zinc finger protein 628"/>
    <property type="match status" value="1"/>
</dbReference>
<evidence type="ECO:0000313" key="16">
    <source>
        <dbReference type="EMBL" id="PNF19029.1"/>
    </source>
</evidence>
<keyword evidence="9" id="KW-0804">Transcription</keyword>
<dbReference type="FunFam" id="3.30.160.60:FF:001480">
    <property type="entry name" value="Si:cabz01071911.3"/>
    <property type="match status" value="1"/>
</dbReference>
<evidence type="ECO:0000256" key="10">
    <source>
        <dbReference type="ARBA" id="ARBA00023242"/>
    </source>
</evidence>
<feature type="compositionally biased region" description="Low complexity" evidence="13">
    <location>
        <begin position="217"/>
        <end position="234"/>
    </location>
</feature>
<dbReference type="SMART" id="SM00868">
    <property type="entry name" value="zf-AD"/>
    <property type="match status" value="1"/>
</dbReference>
<dbReference type="GO" id="GO:0003677">
    <property type="term" value="F:DNA binding"/>
    <property type="evidence" value="ECO:0007669"/>
    <property type="project" value="UniProtKB-KW"/>
</dbReference>
<keyword evidence="10" id="KW-0539">Nucleus</keyword>
<dbReference type="STRING" id="105785.A0A2J7PRS9"/>
<dbReference type="PROSITE" id="PS51915">
    <property type="entry name" value="ZAD"/>
    <property type="match status" value="1"/>
</dbReference>
<dbReference type="PROSITE" id="PS50157">
    <property type="entry name" value="ZINC_FINGER_C2H2_2"/>
    <property type="match status" value="9"/>
</dbReference>
<evidence type="ECO:0000256" key="13">
    <source>
        <dbReference type="SAM" id="MobiDB-lite"/>
    </source>
</evidence>
<dbReference type="AlphaFoldDB" id="A0A2J7PRS9"/>
<evidence type="ECO:0000256" key="2">
    <source>
        <dbReference type="ARBA" id="ARBA00006991"/>
    </source>
</evidence>
<evidence type="ECO:0000256" key="8">
    <source>
        <dbReference type="ARBA" id="ARBA00023125"/>
    </source>
</evidence>
<comment type="caution">
    <text evidence="16">The sequence shown here is derived from an EMBL/GenBank/DDBJ whole genome shotgun (WGS) entry which is preliminary data.</text>
</comment>
<dbReference type="Gene3D" id="3.30.160.60">
    <property type="entry name" value="Classic Zinc Finger"/>
    <property type="match status" value="9"/>
</dbReference>